<dbReference type="RefSeq" id="WP_275469315.1">
    <property type="nucleotide sequence ID" value="NZ_CP110232.1"/>
</dbReference>
<evidence type="ECO:0000256" key="1">
    <source>
        <dbReference type="SAM" id="Phobius"/>
    </source>
</evidence>
<dbReference type="AlphaFoldDB" id="A0AAF0I830"/>
<dbReference type="NCBIfam" id="NF041002">
    <property type="entry name" value="pilin_ComGF"/>
    <property type="match status" value="1"/>
</dbReference>
<dbReference type="Proteomes" id="UP001179647">
    <property type="component" value="Chromosome"/>
</dbReference>
<evidence type="ECO:0000313" key="3">
    <source>
        <dbReference type="Proteomes" id="UP001179647"/>
    </source>
</evidence>
<keyword evidence="1" id="KW-1133">Transmembrane helix</keyword>
<organism evidence="2 3">
    <name type="scientific">Vagococcus intermedius</name>
    <dbReference type="NCBI Taxonomy" id="2991418"/>
    <lineage>
        <taxon>Bacteria</taxon>
        <taxon>Bacillati</taxon>
        <taxon>Bacillota</taxon>
        <taxon>Bacilli</taxon>
        <taxon>Lactobacillales</taxon>
        <taxon>Enterococcaceae</taxon>
        <taxon>Vagococcus</taxon>
    </lineage>
</organism>
<dbReference type="InterPro" id="IPR016977">
    <property type="entry name" value="ComGF"/>
</dbReference>
<keyword evidence="3" id="KW-1185">Reference proteome</keyword>
<reference evidence="2" key="1">
    <citation type="submission" date="2022-10" db="EMBL/GenBank/DDBJ databases">
        <title>Vagococcus sp. isolated from poultry meat.</title>
        <authorList>
            <person name="Johansson P."/>
            <person name="Bjorkroth J."/>
        </authorList>
    </citation>
    <scope>NUCLEOTIDE SEQUENCE</scope>
    <source>
        <strain evidence="2">STAA11</strain>
    </source>
</reference>
<protein>
    <submittedName>
        <fullName evidence="2">Competence type IV pilus minor pilin ComGF</fullName>
    </submittedName>
</protein>
<name>A0AAF0I830_9ENTE</name>
<evidence type="ECO:0000313" key="2">
    <source>
        <dbReference type="EMBL" id="WEG73516.1"/>
    </source>
</evidence>
<proteinExistence type="predicted"/>
<dbReference type="EMBL" id="CP110232">
    <property type="protein sequence ID" value="WEG73516.1"/>
    <property type="molecule type" value="Genomic_DNA"/>
</dbReference>
<dbReference type="KEGG" id="vie:OL234_00995"/>
<gene>
    <name evidence="2" type="primary">comGF</name>
    <name evidence="2" type="ORF">OL234_00995</name>
</gene>
<feature type="transmembrane region" description="Helical" evidence="1">
    <location>
        <begin position="21"/>
        <end position="45"/>
    </location>
</feature>
<accession>A0AAF0I830</accession>
<sequence>MKRKVKNMLFISKLQKDKSDGTKGLTLLECVIALAVMMMVLLLLMDGLKLMNKTSDGDFLSSELTWHLFLIQLANTSKKWELVKVEPKRIVFKDLNETGIDNELIIENYHSQIKKQKRGGYDALLLGVSQAKFVEESQGVVLAVEMQDGKSYQAVFPLWHR</sequence>
<keyword evidence="1" id="KW-0812">Transmembrane</keyword>
<dbReference type="Pfam" id="PF15980">
    <property type="entry name" value="ComGF"/>
    <property type="match status" value="1"/>
</dbReference>
<keyword evidence="1" id="KW-0472">Membrane</keyword>